<dbReference type="HOGENOM" id="CLU_067322_1_1_5"/>
<evidence type="ECO:0000313" key="7">
    <source>
        <dbReference type="Proteomes" id="UP000001302"/>
    </source>
</evidence>
<keyword evidence="2" id="KW-0815">Transposition</keyword>
<dbReference type="GO" id="GO:0006310">
    <property type="term" value="P:DNA recombination"/>
    <property type="evidence" value="ECO:0007669"/>
    <property type="project" value="UniProtKB-KW"/>
</dbReference>
<evidence type="ECO:0000256" key="1">
    <source>
        <dbReference type="ARBA" id="ARBA00002286"/>
    </source>
</evidence>
<dbReference type="AlphaFoldDB" id="E0THK9"/>
<dbReference type="PANTHER" id="PTHR35528:SF3">
    <property type="entry name" value="BLL1675 PROTEIN"/>
    <property type="match status" value="1"/>
</dbReference>
<dbReference type="EMBL" id="CP002156">
    <property type="protein sequence ID" value="ADM09305.1"/>
    <property type="molecule type" value="Genomic_DNA"/>
</dbReference>
<sequence>MARNPFRGPRFPQDVILCAVRWYCRYGLSYRDVRDLLAERGITVDASTVYRWVRKFGPEIAKRSQKHRGWRGLGWHVDETYLRVGGRWCYVWRAVDQRGRLIDFRVTARRNTAAAKAFIRQARDKARLYPPLSIVTNKAPTYAKVMKNINAQMLPNEAIMHIDQKWQNNRIESDHAALKQRLNPMRGFKTLSSAKAALAGIEAVRMIKKGHVVRKSPGPIGEIRFIEEILPKAA</sequence>
<dbReference type="RefSeq" id="WP_013300279.1">
    <property type="nucleotide sequence ID" value="NC_014414.1"/>
</dbReference>
<dbReference type="Proteomes" id="UP000001302">
    <property type="component" value="Chromosome"/>
</dbReference>
<evidence type="ECO:0000256" key="4">
    <source>
        <dbReference type="ARBA" id="ARBA00023172"/>
    </source>
</evidence>
<evidence type="ECO:0000256" key="3">
    <source>
        <dbReference type="ARBA" id="ARBA00023125"/>
    </source>
</evidence>
<dbReference type="InterPro" id="IPR036397">
    <property type="entry name" value="RNaseH_sf"/>
</dbReference>
<reference evidence="6 7" key="2">
    <citation type="journal article" date="2011" name="J. Bacteriol.">
        <title>Complete genome sequence of strain HTCC2503T of Parvularcula bermudensis, the type species of the order "Parvularculales" in the class Alphaproteobacteria.</title>
        <authorList>
            <person name="Oh H.M."/>
            <person name="Kang I."/>
            <person name="Vergin K.L."/>
            <person name="Kang D."/>
            <person name="Rhee K.H."/>
            <person name="Giovannoni S.J."/>
            <person name="Cho J.C."/>
        </authorList>
    </citation>
    <scope>NUCLEOTIDE SEQUENCE [LARGE SCALE GENOMIC DNA]</scope>
    <source>
        <strain evidence="7">ATCC BAA-594 / HTCC2503 / KCTC 12087</strain>
    </source>
</reference>
<organism evidence="6 7">
    <name type="scientific">Parvularcula bermudensis (strain ATCC BAA-594 / HTCC2503 / KCTC 12087)</name>
    <dbReference type="NCBI Taxonomy" id="314260"/>
    <lineage>
        <taxon>Bacteria</taxon>
        <taxon>Pseudomonadati</taxon>
        <taxon>Pseudomonadota</taxon>
        <taxon>Alphaproteobacteria</taxon>
        <taxon>Parvularculales</taxon>
        <taxon>Parvularculaceae</taxon>
        <taxon>Parvularcula</taxon>
    </lineage>
</organism>
<dbReference type="NCBIfam" id="NF033587">
    <property type="entry name" value="transpos_IS6"/>
    <property type="match status" value="1"/>
</dbReference>
<proteinExistence type="predicted"/>
<keyword evidence="4" id="KW-0233">DNA recombination</keyword>
<name>E0THK9_PARBH</name>
<dbReference type="InterPro" id="IPR052183">
    <property type="entry name" value="IS_Transposase"/>
</dbReference>
<dbReference type="Pfam" id="PF13610">
    <property type="entry name" value="DDE_Tnp_IS240"/>
    <property type="match status" value="1"/>
</dbReference>
<dbReference type="STRING" id="314260.PB2503_06197"/>
<reference evidence="7" key="1">
    <citation type="submission" date="2010-08" db="EMBL/GenBank/DDBJ databases">
        <title>Genome sequence of Parvularcula bermudensis HTCC2503.</title>
        <authorList>
            <person name="Kang D.-M."/>
            <person name="Oh H.-M."/>
            <person name="Cho J.-C."/>
        </authorList>
    </citation>
    <scope>NUCLEOTIDE SEQUENCE [LARGE SCALE GENOMIC DNA]</scope>
    <source>
        <strain evidence="7">ATCC BAA-594 / HTCC2503 / KCTC 12087</strain>
    </source>
</reference>
<dbReference type="GO" id="GO:0032196">
    <property type="term" value="P:transposition"/>
    <property type="evidence" value="ECO:0007669"/>
    <property type="project" value="UniProtKB-KW"/>
</dbReference>
<evidence type="ECO:0000259" key="5">
    <source>
        <dbReference type="Pfam" id="PF13610"/>
    </source>
</evidence>
<dbReference type="PANTHER" id="PTHR35528">
    <property type="entry name" value="BLL1675 PROTEIN"/>
    <property type="match status" value="1"/>
</dbReference>
<dbReference type="SUPFAM" id="SSF53098">
    <property type="entry name" value="Ribonuclease H-like"/>
    <property type="match status" value="1"/>
</dbReference>
<feature type="domain" description="DDE" evidence="5">
    <location>
        <begin position="74"/>
        <end position="211"/>
    </location>
</feature>
<keyword evidence="3" id="KW-0238">DNA-binding</keyword>
<evidence type="ECO:0000256" key="2">
    <source>
        <dbReference type="ARBA" id="ARBA00022578"/>
    </source>
</evidence>
<dbReference type="InterPro" id="IPR032874">
    <property type="entry name" value="DDE_dom"/>
</dbReference>
<gene>
    <name evidence="6" type="ordered locus">PB2503_06197</name>
</gene>
<accession>E0THK9</accession>
<keyword evidence="7" id="KW-1185">Reference proteome</keyword>
<dbReference type="KEGG" id="pbr:PB2503_06197"/>
<dbReference type="Gene3D" id="3.30.420.10">
    <property type="entry name" value="Ribonuclease H-like superfamily/Ribonuclease H"/>
    <property type="match status" value="1"/>
</dbReference>
<comment type="function">
    <text evidence="1">Involved in the transposition of the insertion sequence.</text>
</comment>
<dbReference type="GO" id="GO:0003677">
    <property type="term" value="F:DNA binding"/>
    <property type="evidence" value="ECO:0007669"/>
    <property type="project" value="UniProtKB-KW"/>
</dbReference>
<dbReference type="InterPro" id="IPR012337">
    <property type="entry name" value="RNaseH-like_sf"/>
</dbReference>
<dbReference type="eggNOG" id="COG3316">
    <property type="taxonomic scope" value="Bacteria"/>
</dbReference>
<dbReference type="OrthoDB" id="4315389at2"/>
<dbReference type="InterPro" id="IPR047930">
    <property type="entry name" value="Transpos_IS6"/>
</dbReference>
<evidence type="ECO:0000313" key="6">
    <source>
        <dbReference type="EMBL" id="ADM09305.1"/>
    </source>
</evidence>
<protein>
    <submittedName>
        <fullName evidence="6">Transposase</fullName>
    </submittedName>
</protein>